<evidence type="ECO:0000256" key="5">
    <source>
        <dbReference type="ARBA" id="ARBA00022452"/>
    </source>
</evidence>
<evidence type="ECO:0000256" key="10">
    <source>
        <dbReference type="ARBA" id="ARBA00023136"/>
    </source>
</evidence>
<evidence type="ECO:0000313" key="15">
    <source>
        <dbReference type="Proteomes" id="UP000294200"/>
    </source>
</evidence>
<keyword evidence="11" id="KW-0998">Cell outer membrane</keyword>
<dbReference type="GO" id="GO:0046930">
    <property type="term" value="C:pore complex"/>
    <property type="evidence" value="ECO:0007669"/>
    <property type="project" value="UniProtKB-KW"/>
</dbReference>
<accession>A0A4R0XB28</accession>
<evidence type="ECO:0000256" key="9">
    <source>
        <dbReference type="ARBA" id="ARBA00023114"/>
    </source>
</evidence>
<evidence type="ECO:0000256" key="6">
    <source>
        <dbReference type="ARBA" id="ARBA00022692"/>
    </source>
</evidence>
<keyword evidence="6" id="KW-0812">Transmembrane</keyword>
<feature type="domain" description="Porin" evidence="13">
    <location>
        <begin position="7"/>
        <end position="357"/>
    </location>
</feature>
<dbReference type="InterPro" id="IPR050298">
    <property type="entry name" value="Gram-neg_bact_OMP"/>
</dbReference>
<dbReference type="InterPro" id="IPR033900">
    <property type="entry name" value="Gram_neg_porin_domain"/>
</dbReference>
<dbReference type="Gene3D" id="2.40.160.10">
    <property type="entry name" value="Porin"/>
    <property type="match status" value="1"/>
</dbReference>
<comment type="subunit">
    <text evidence="3">Homotrimer.</text>
</comment>
<dbReference type="PANTHER" id="PTHR34501:SF9">
    <property type="entry name" value="MAJOR OUTER MEMBRANE PROTEIN P.IA"/>
    <property type="match status" value="1"/>
</dbReference>
<gene>
    <name evidence="14" type="ORF">BZM27_37880</name>
</gene>
<feature type="chain" id="PRO_5020370052" description="Porin domain-containing protein" evidence="12">
    <location>
        <begin position="21"/>
        <end position="393"/>
    </location>
</feature>
<sequence>MKNTLLALPVLASFAQAAHAESSMTMYGIVDAPLEFVTNQASGPPSLDANGLPVPKPGGNRWSLNSSGGLSNSRWGFKGNEDLGGGLSAFLQLENGFGLSTGQLQQGGRMFGRMAFLGLKSANWGAISVGRQYTTLLEVMATLGPINLATMYEPVTVETGSNYRQDSSVKYVGNFGKVMVEGHYSFSAAQVNFNGRPVANGGNGQIPGHFHDNTAWGIGGTYTDGPMVLALGVDQLFPSMSTTGTGDNWTATKIAVGGSYMVTSDLKLMGGYSYGRTTDQNNVVVYRGDYFWAGAQYSFTPFIRSGLGIYYNHLSTMKTSATAADGRIGNPWEISFFTSYFLSKRTDVYFVTSYARNAAEDMDNTGNSNIDAYYLTQGAKAQFGVTIGIRHRF</sequence>
<comment type="similarity">
    <text evidence="2">Belongs to the Gram-negative porin family.</text>
</comment>
<keyword evidence="4" id="KW-0813">Transport</keyword>
<evidence type="ECO:0000256" key="12">
    <source>
        <dbReference type="SAM" id="SignalP"/>
    </source>
</evidence>
<dbReference type="CDD" id="cd00342">
    <property type="entry name" value="gram_neg_porins"/>
    <property type="match status" value="1"/>
</dbReference>
<dbReference type="GO" id="GO:0009279">
    <property type="term" value="C:cell outer membrane"/>
    <property type="evidence" value="ECO:0007669"/>
    <property type="project" value="UniProtKB-SubCell"/>
</dbReference>
<dbReference type="Proteomes" id="UP000294200">
    <property type="component" value="Unassembled WGS sequence"/>
</dbReference>
<evidence type="ECO:0000256" key="11">
    <source>
        <dbReference type="ARBA" id="ARBA00023237"/>
    </source>
</evidence>
<dbReference type="PRINTS" id="PR00183">
    <property type="entry name" value="ECOLIPORIN"/>
</dbReference>
<feature type="signal peptide" evidence="12">
    <location>
        <begin position="1"/>
        <end position="20"/>
    </location>
</feature>
<keyword evidence="7 12" id="KW-0732">Signal</keyword>
<keyword evidence="5" id="KW-1134">Transmembrane beta strand</keyword>
<keyword evidence="10" id="KW-0472">Membrane</keyword>
<keyword evidence="15" id="KW-1185">Reference proteome</keyword>
<dbReference type="PANTHER" id="PTHR34501">
    <property type="entry name" value="PROTEIN YDDL-RELATED"/>
    <property type="match status" value="1"/>
</dbReference>
<evidence type="ECO:0000256" key="1">
    <source>
        <dbReference type="ARBA" id="ARBA00004571"/>
    </source>
</evidence>
<evidence type="ECO:0000256" key="3">
    <source>
        <dbReference type="ARBA" id="ARBA00011233"/>
    </source>
</evidence>
<protein>
    <recommendedName>
        <fullName evidence="13">Porin domain-containing protein</fullName>
    </recommendedName>
</protein>
<dbReference type="SUPFAM" id="SSF56935">
    <property type="entry name" value="Porins"/>
    <property type="match status" value="1"/>
</dbReference>
<keyword evidence="9" id="KW-0626">Porin</keyword>
<dbReference type="GO" id="GO:0015288">
    <property type="term" value="F:porin activity"/>
    <property type="evidence" value="ECO:0007669"/>
    <property type="project" value="UniProtKB-KW"/>
</dbReference>
<dbReference type="EMBL" id="MWML01000214">
    <property type="protein sequence ID" value="TCG04850.1"/>
    <property type="molecule type" value="Genomic_DNA"/>
</dbReference>
<dbReference type="InterPro" id="IPR023614">
    <property type="entry name" value="Porin_dom_sf"/>
</dbReference>
<comment type="caution">
    <text evidence="14">The sequence shown here is derived from an EMBL/GenBank/DDBJ whole genome shotgun (WGS) entry which is preliminary data.</text>
</comment>
<keyword evidence="8" id="KW-0406">Ion transport</keyword>
<evidence type="ECO:0000256" key="7">
    <source>
        <dbReference type="ARBA" id="ARBA00022729"/>
    </source>
</evidence>
<evidence type="ECO:0000256" key="4">
    <source>
        <dbReference type="ARBA" id="ARBA00022448"/>
    </source>
</evidence>
<dbReference type="Pfam" id="PF13609">
    <property type="entry name" value="Porin_4"/>
    <property type="match status" value="1"/>
</dbReference>
<proteinExistence type="inferred from homology"/>
<evidence type="ECO:0000256" key="8">
    <source>
        <dbReference type="ARBA" id="ARBA00023065"/>
    </source>
</evidence>
<evidence type="ECO:0000313" key="14">
    <source>
        <dbReference type="EMBL" id="TCG04850.1"/>
    </source>
</evidence>
<name>A0A4R0XB28_9BURK</name>
<dbReference type="AlphaFoldDB" id="A0A4R0XB28"/>
<reference evidence="14 15" key="1">
    <citation type="submission" date="2017-02" db="EMBL/GenBank/DDBJ databases">
        <title>Paraburkholderia sophoroidis sp. nov. and Paraburkholderia steynii sp. nov. rhizobial symbionts of the fynbos legume Hypocalyptus sophoroides.</title>
        <authorList>
            <person name="Steenkamp E.T."/>
            <person name="Beukes C.W."/>
            <person name="Van Zyl E."/>
            <person name="Avontuur J."/>
            <person name="Chan W.Y."/>
            <person name="Hassen A."/>
            <person name="Palmer M."/>
            <person name="Mthombeni L."/>
            <person name="Phalane F."/>
            <person name="Sereme K."/>
            <person name="Venter S.N."/>
        </authorList>
    </citation>
    <scope>NUCLEOTIDE SEQUENCE [LARGE SCALE GENOMIC DNA]</scope>
    <source>
        <strain evidence="14 15">HC1.1ba</strain>
    </source>
</reference>
<dbReference type="GO" id="GO:0034220">
    <property type="term" value="P:monoatomic ion transmembrane transport"/>
    <property type="evidence" value="ECO:0007669"/>
    <property type="project" value="InterPro"/>
</dbReference>
<comment type="subcellular location">
    <subcellularLocation>
        <location evidence="1">Cell outer membrane</location>
        <topology evidence="1">Multi-pass membrane protein</topology>
    </subcellularLocation>
</comment>
<organism evidence="14 15">
    <name type="scientific">Paraburkholderia steynii</name>
    <dbReference type="NCBI Taxonomy" id="1245441"/>
    <lineage>
        <taxon>Bacteria</taxon>
        <taxon>Pseudomonadati</taxon>
        <taxon>Pseudomonadota</taxon>
        <taxon>Betaproteobacteria</taxon>
        <taxon>Burkholderiales</taxon>
        <taxon>Burkholderiaceae</taxon>
        <taxon>Paraburkholderia</taxon>
    </lineage>
</organism>
<evidence type="ECO:0000259" key="13">
    <source>
        <dbReference type="Pfam" id="PF13609"/>
    </source>
</evidence>
<dbReference type="InterPro" id="IPR001897">
    <property type="entry name" value="Porin_gammaproteobac"/>
</dbReference>
<evidence type="ECO:0000256" key="2">
    <source>
        <dbReference type="ARBA" id="ARBA00007539"/>
    </source>
</evidence>